<protein>
    <recommendedName>
        <fullName evidence="1">GIY-YIG catalytic domain-containing protein</fullName>
    </recommendedName>
</protein>
<dbReference type="RefSeq" id="WP_345064548.1">
    <property type="nucleotide sequence ID" value="NZ_BAABCN010000002.1"/>
</dbReference>
<proteinExistence type="predicted"/>
<name>A0ABP7KAW7_9MICO</name>
<gene>
    <name evidence="2" type="ORF">GCM10022381_13080</name>
</gene>
<sequence>MLDLTAFEARLLAAENFRSAGGIDALVPTRPGLYVIKMVERVDLPEPFTSLAIERGHDLIYLGKASQSLYTRFLFQELRGRGHGTFFRTIGAVLGFRPQQGSLRDKVNQNNYTFALNDRLEIVDWIDKHLLVSFVVIDDPVGPLEVALIRKHLPLLNIKDNPAALPELKALRGECLSIARNPPQI</sequence>
<dbReference type="EMBL" id="BAABCN010000002">
    <property type="protein sequence ID" value="GAA3871369.1"/>
    <property type="molecule type" value="Genomic_DNA"/>
</dbReference>
<dbReference type="Proteomes" id="UP001501803">
    <property type="component" value="Unassembled WGS sequence"/>
</dbReference>
<evidence type="ECO:0000259" key="1">
    <source>
        <dbReference type="Pfam" id="PF20815"/>
    </source>
</evidence>
<evidence type="ECO:0000313" key="2">
    <source>
        <dbReference type="EMBL" id="GAA3871369.1"/>
    </source>
</evidence>
<reference evidence="3" key="1">
    <citation type="journal article" date="2019" name="Int. J. Syst. Evol. Microbiol.">
        <title>The Global Catalogue of Microorganisms (GCM) 10K type strain sequencing project: providing services to taxonomists for standard genome sequencing and annotation.</title>
        <authorList>
            <consortium name="The Broad Institute Genomics Platform"/>
            <consortium name="The Broad Institute Genome Sequencing Center for Infectious Disease"/>
            <person name="Wu L."/>
            <person name="Ma J."/>
        </authorList>
    </citation>
    <scope>NUCLEOTIDE SEQUENCE [LARGE SCALE GENOMIC DNA]</scope>
    <source>
        <strain evidence="3">JCM 17021</strain>
    </source>
</reference>
<evidence type="ECO:0000313" key="3">
    <source>
        <dbReference type="Proteomes" id="UP001501803"/>
    </source>
</evidence>
<organism evidence="2 3">
    <name type="scientific">Leifsonia kafniensis</name>
    <dbReference type="NCBI Taxonomy" id="475957"/>
    <lineage>
        <taxon>Bacteria</taxon>
        <taxon>Bacillati</taxon>
        <taxon>Actinomycetota</taxon>
        <taxon>Actinomycetes</taxon>
        <taxon>Micrococcales</taxon>
        <taxon>Microbacteriaceae</taxon>
        <taxon>Leifsonia</taxon>
    </lineage>
</organism>
<keyword evidence="3" id="KW-1185">Reference proteome</keyword>
<accession>A0ABP7KAW7</accession>
<feature type="domain" description="GIY-YIG catalytic" evidence="1">
    <location>
        <begin position="32"/>
        <end position="172"/>
    </location>
</feature>
<dbReference type="Pfam" id="PF20815">
    <property type="entry name" value="GIY_YIG_2"/>
    <property type="match status" value="1"/>
</dbReference>
<dbReference type="InterPro" id="IPR049311">
    <property type="entry name" value="GIY_YIG_cat"/>
</dbReference>
<comment type="caution">
    <text evidence="2">The sequence shown here is derived from an EMBL/GenBank/DDBJ whole genome shotgun (WGS) entry which is preliminary data.</text>
</comment>